<accession>A0ABU9HBX1</accession>
<keyword evidence="2" id="KW-0812">Transmembrane</keyword>
<name>A0ABU9HBX1_9GAMM</name>
<dbReference type="Proteomes" id="UP001366060">
    <property type="component" value="Unassembled WGS sequence"/>
</dbReference>
<evidence type="ECO:0000313" key="4">
    <source>
        <dbReference type="EMBL" id="MEL0659382.1"/>
    </source>
</evidence>
<feature type="signal peptide" evidence="3">
    <location>
        <begin position="1"/>
        <end position="28"/>
    </location>
</feature>
<comment type="caution">
    <text evidence="4">The sequence shown here is derived from an EMBL/GenBank/DDBJ whole genome shotgun (WGS) entry which is preliminary data.</text>
</comment>
<proteinExistence type="predicted"/>
<keyword evidence="3" id="KW-0732">Signal</keyword>
<protein>
    <submittedName>
        <fullName evidence="4">DUF3332 family protein</fullName>
    </submittedName>
</protein>
<sequence length="200" mass="21892">MINKMSKVVVKKVAMVAAVASLTSALSACVGSNAVTDKVMQFNLEVVDNRYARGGVNILLFPVYALTLAVDVVVFNSLEFWTGKNPLNGSPHIFDSEVKTQYQINDDLDPSLRKAPLKPLSNKSESKVSNTEKSVYSVEVNPVNENTIDYDIVYTNGEKAVLRGEKVGELVNFSLNGEHVTTASIDDLQAYMTPEQKTKS</sequence>
<feature type="region of interest" description="Disordered" evidence="1">
    <location>
        <begin position="109"/>
        <end position="128"/>
    </location>
</feature>
<feature type="chain" id="PRO_5045766629" evidence="3">
    <location>
        <begin position="29"/>
        <end position="200"/>
    </location>
</feature>
<feature type="transmembrane region" description="Helical" evidence="2">
    <location>
        <begin position="58"/>
        <end position="78"/>
    </location>
</feature>
<keyword evidence="2" id="KW-1133">Transmembrane helix</keyword>
<gene>
    <name evidence="4" type="ORF">V6255_09555</name>
</gene>
<evidence type="ECO:0000256" key="1">
    <source>
        <dbReference type="SAM" id="MobiDB-lite"/>
    </source>
</evidence>
<dbReference type="InterPro" id="IPR021768">
    <property type="entry name" value="DUF3332"/>
</dbReference>
<evidence type="ECO:0000256" key="2">
    <source>
        <dbReference type="SAM" id="Phobius"/>
    </source>
</evidence>
<keyword evidence="2" id="KW-0472">Membrane</keyword>
<dbReference type="Pfam" id="PF11810">
    <property type="entry name" value="DUF3332"/>
    <property type="match status" value="1"/>
</dbReference>
<dbReference type="RefSeq" id="WP_341627942.1">
    <property type="nucleotide sequence ID" value="NZ_JBAKBA010000019.1"/>
</dbReference>
<reference evidence="4 5" key="1">
    <citation type="submission" date="2024-02" db="EMBL/GenBank/DDBJ databases">
        <title>Bacteria isolated from the canopy kelp, Nereocystis luetkeana.</title>
        <authorList>
            <person name="Pfister C.A."/>
            <person name="Younker I.T."/>
            <person name="Light S.H."/>
        </authorList>
    </citation>
    <scope>NUCLEOTIDE SEQUENCE [LARGE SCALE GENOMIC DNA]</scope>
    <source>
        <strain evidence="4 5">TI.2.07</strain>
    </source>
</reference>
<evidence type="ECO:0000256" key="3">
    <source>
        <dbReference type="SAM" id="SignalP"/>
    </source>
</evidence>
<dbReference type="PROSITE" id="PS51257">
    <property type="entry name" value="PROKAR_LIPOPROTEIN"/>
    <property type="match status" value="1"/>
</dbReference>
<organism evidence="4 5">
    <name type="scientific">Psychromonas arctica</name>
    <dbReference type="NCBI Taxonomy" id="168275"/>
    <lineage>
        <taxon>Bacteria</taxon>
        <taxon>Pseudomonadati</taxon>
        <taxon>Pseudomonadota</taxon>
        <taxon>Gammaproteobacteria</taxon>
        <taxon>Alteromonadales</taxon>
        <taxon>Psychromonadaceae</taxon>
        <taxon>Psychromonas</taxon>
    </lineage>
</organism>
<keyword evidence="5" id="KW-1185">Reference proteome</keyword>
<dbReference type="EMBL" id="JBAKBA010000019">
    <property type="protein sequence ID" value="MEL0659382.1"/>
    <property type="molecule type" value="Genomic_DNA"/>
</dbReference>
<evidence type="ECO:0000313" key="5">
    <source>
        <dbReference type="Proteomes" id="UP001366060"/>
    </source>
</evidence>